<dbReference type="InterPro" id="IPR013783">
    <property type="entry name" value="Ig-like_fold"/>
</dbReference>
<dbReference type="PATRIC" id="fig|378806.16.peg.7960"/>
<proteinExistence type="predicted"/>
<evidence type="ECO:0000256" key="1">
    <source>
        <dbReference type="SAM" id="MobiDB-lite"/>
    </source>
</evidence>
<dbReference type="Proteomes" id="UP000032702">
    <property type="component" value="Unassembled WGS sequence"/>
</dbReference>
<dbReference type="KEGG" id="sur:STAUR_7266"/>
<dbReference type="AlphaFoldDB" id="Q09AC9"/>
<dbReference type="InterPro" id="IPR015919">
    <property type="entry name" value="Cadherin-like_sf"/>
</dbReference>
<reference evidence="3 5" key="1">
    <citation type="submission" date="2006-04" db="EMBL/GenBank/DDBJ databases">
        <authorList>
            <person name="Nierman W.C."/>
        </authorList>
    </citation>
    <scope>NUCLEOTIDE SEQUENCE [LARGE SCALE GENOMIC DNA]</scope>
    <source>
        <strain evidence="3 5">DW4/3-1</strain>
    </source>
</reference>
<gene>
    <name evidence="2" type="ordered locus">STAUR_7266</name>
    <name evidence="3" type="ORF">STIAU_5997</name>
</gene>
<dbReference type="EMBL" id="CP002271">
    <property type="protein sequence ID" value="ADO75022.1"/>
    <property type="molecule type" value="Genomic_DNA"/>
</dbReference>
<name>Q09AC9_STIAD</name>
<dbReference type="Gene3D" id="2.60.40.10">
    <property type="entry name" value="Immunoglobulins"/>
    <property type="match status" value="1"/>
</dbReference>
<feature type="compositionally biased region" description="Pro residues" evidence="1">
    <location>
        <begin position="29"/>
        <end position="57"/>
    </location>
</feature>
<evidence type="ECO:0000313" key="5">
    <source>
        <dbReference type="Proteomes" id="UP000032702"/>
    </source>
</evidence>
<dbReference type="PANTHER" id="PTHR40050:SF1">
    <property type="entry name" value="INNER SPORE COAT PROTEIN H"/>
    <property type="match status" value="1"/>
</dbReference>
<evidence type="ECO:0000313" key="3">
    <source>
        <dbReference type="EMBL" id="EAU68635.1"/>
    </source>
</evidence>
<dbReference type="eggNOG" id="COG5337">
    <property type="taxonomic scope" value="Bacteria"/>
</dbReference>
<dbReference type="GO" id="GO:0016020">
    <property type="term" value="C:membrane"/>
    <property type="evidence" value="ECO:0007669"/>
    <property type="project" value="InterPro"/>
</dbReference>
<evidence type="ECO:0000313" key="2">
    <source>
        <dbReference type="EMBL" id="ADO75022.1"/>
    </source>
</evidence>
<feature type="compositionally biased region" description="Basic and acidic residues" evidence="1">
    <location>
        <begin position="347"/>
        <end position="359"/>
    </location>
</feature>
<reference evidence="2 4" key="2">
    <citation type="journal article" date="2011" name="Mol. Biol. Evol.">
        <title>Comparative genomic analysis of fruiting body formation in Myxococcales.</title>
        <authorList>
            <person name="Huntley S."/>
            <person name="Hamann N."/>
            <person name="Wegener-Feldbrugge S."/>
            <person name="Treuner-Lange A."/>
            <person name="Kube M."/>
            <person name="Reinhardt R."/>
            <person name="Klages S."/>
            <person name="Muller R."/>
            <person name="Ronning C.M."/>
            <person name="Nierman W.C."/>
            <person name="Sogaard-Andersen L."/>
        </authorList>
    </citation>
    <scope>NUCLEOTIDE SEQUENCE [LARGE SCALE GENOMIC DNA]</scope>
    <source>
        <strain evidence="2 4">DW4/3-1</strain>
    </source>
</reference>
<keyword evidence="4" id="KW-1185">Reference proteome</keyword>
<sequence>MGVLGWGLCLTVVGCSAANTDAAPEGSPETPPEAEGPPSVPAPPQEPPGGTPEPGTPPGENDPGPAPLPTVCAPTAGEARWVLEGEPLSVKVACGTGHTAQGLRFTVENLPPGASFDAASATLSWTPGKDQAAVWNLLLKEQSTGETGTLKVGVAENKNAPGNVPIVDPAAYTEEYGLPVMHLTHDERGLTAGEYRPVRILYRGRAYSIEAKYRGATSSVFPKRSLTLKFPDEDLFNEPVFGGGFTDRKRVVLITPFNDNSYLRSRLAFDLWNRMDPAHVQIRTFSAVLYVNNRYRGLYTVADHVNKRLMAAHGLSKDSDLFKAVDKDANFSRLRKDGTPKAGLNEGFEKEEGTPEEGRPHAFDTLSSLIGFVSDSDAATFRTGFSERLAGNDYQDWWIFNTLILGTDSQGKNAYHAFDPSTGGPWRFIPWDLDASLGQNFDTTRSSPTARPTFAEDNLLFSRMLAEPALAEPMRARYRALLRDELKLETVLSLIDGYVRETAPAARRDWAEWSTAYQAFGAPGTIGQPNFPRWNSRQDFTTYEQEVEYVRQWVRTRWPSLEGQLP</sequence>
<feature type="region of interest" description="Disordered" evidence="1">
    <location>
        <begin position="19"/>
        <end position="71"/>
    </location>
</feature>
<dbReference type="PANTHER" id="PTHR40050">
    <property type="entry name" value="INNER SPORE COAT PROTEIN H"/>
    <property type="match status" value="1"/>
</dbReference>
<protein>
    <submittedName>
        <fullName evidence="2">Conserved uncharacterized protein</fullName>
    </submittedName>
</protein>
<feature type="region of interest" description="Disordered" evidence="1">
    <location>
        <begin position="336"/>
        <end position="359"/>
    </location>
</feature>
<organism evidence="3 5">
    <name type="scientific">Stigmatella aurantiaca (strain DW4/3-1)</name>
    <dbReference type="NCBI Taxonomy" id="378806"/>
    <lineage>
        <taxon>Bacteria</taxon>
        <taxon>Pseudomonadati</taxon>
        <taxon>Myxococcota</taxon>
        <taxon>Myxococcia</taxon>
        <taxon>Myxococcales</taxon>
        <taxon>Cystobacterineae</taxon>
        <taxon>Archangiaceae</taxon>
        <taxon>Stigmatella</taxon>
    </lineage>
</organism>
<dbReference type="SUPFAM" id="SSF49313">
    <property type="entry name" value="Cadherin-like"/>
    <property type="match status" value="1"/>
</dbReference>
<dbReference type="Pfam" id="PF08757">
    <property type="entry name" value="CotH"/>
    <property type="match status" value="1"/>
</dbReference>
<accession>Q09AC9</accession>
<dbReference type="OrthoDB" id="5486488at2"/>
<dbReference type="Proteomes" id="UP000001351">
    <property type="component" value="Chromosome"/>
</dbReference>
<dbReference type="HOGENOM" id="CLU_039171_0_0_7"/>
<evidence type="ECO:0000313" key="4">
    <source>
        <dbReference type="Proteomes" id="UP000001351"/>
    </source>
</evidence>
<dbReference type="EMBL" id="AAMD01000014">
    <property type="protein sequence ID" value="EAU68635.1"/>
    <property type="molecule type" value="Genomic_DNA"/>
</dbReference>
<dbReference type="RefSeq" id="WP_002611695.1">
    <property type="nucleotide sequence ID" value="NC_014623.1"/>
</dbReference>
<dbReference type="STRING" id="378806.STAUR_7266"/>
<dbReference type="GO" id="GO:0005509">
    <property type="term" value="F:calcium ion binding"/>
    <property type="evidence" value="ECO:0007669"/>
    <property type="project" value="InterPro"/>
</dbReference>
<dbReference type="InterPro" id="IPR014867">
    <property type="entry name" value="Spore_coat_CotH_CotH2/3/7"/>
</dbReference>